<feature type="DNA-binding region" description="H-T-H motif" evidence="4">
    <location>
        <begin position="28"/>
        <end position="47"/>
    </location>
</feature>
<dbReference type="SUPFAM" id="SSF48498">
    <property type="entry name" value="Tetracyclin repressor-like, C-terminal domain"/>
    <property type="match status" value="1"/>
</dbReference>
<evidence type="ECO:0000259" key="5">
    <source>
        <dbReference type="PROSITE" id="PS50977"/>
    </source>
</evidence>
<reference evidence="6 7" key="1">
    <citation type="journal article" date="2009" name="Environ. Microbiol.">
        <title>Genome sequence of Desulfobacterium autotrophicum HRM2, a marine sulfate reducer oxidizing organic carbon completely to carbon dioxide.</title>
        <authorList>
            <person name="Strittmatter A.W."/>
            <person name="Liesegang H."/>
            <person name="Rabus R."/>
            <person name="Decker I."/>
            <person name="Amann J."/>
            <person name="Andres S."/>
            <person name="Henne A."/>
            <person name="Fricke W.F."/>
            <person name="Martinez-Arias R."/>
            <person name="Bartels D."/>
            <person name="Goesmann A."/>
            <person name="Krause L."/>
            <person name="Puehler A."/>
            <person name="Klenk H.P."/>
            <person name="Richter M."/>
            <person name="Schuler M."/>
            <person name="Gloeckner F.O."/>
            <person name="Meyerdierks A."/>
            <person name="Gottschalk G."/>
            <person name="Amann R."/>
        </authorList>
    </citation>
    <scope>NUCLEOTIDE SEQUENCE [LARGE SCALE GENOMIC DNA]</scope>
    <source>
        <strain evidence="7">ATCC 43914 / DSM 3382 / HRM2</strain>
    </source>
</reference>
<dbReference type="PANTHER" id="PTHR47506">
    <property type="entry name" value="TRANSCRIPTIONAL REGULATORY PROTEIN"/>
    <property type="match status" value="1"/>
</dbReference>
<dbReference type="HOGENOM" id="CLU_069356_28_0_7"/>
<dbReference type="InterPro" id="IPR001647">
    <property type="entry name" value="HTH_TetR"/>
</dbReference>
<dbReference type="KEGG" id="dat:HRM2_24130"/>
<dbReference type="OrthoDB" id="270177at2"/>
<keyword evidence="2 4" id="KW-0238">DNA-binding</keyword>
<dbReference type="PRINTS" id="PR00455">
    <property type="entry name" value="HTHTETR"/>
</dbReference>
<evidence type="ECO:0000256" key="1">
    <source>
        <dbReference type="ARBA" id="ARBA00023015"/>
    </source>
</evidence>
<sequence>MAKAQFDRNEIIDKSIGLFWQNGFSASSMQQVVKTTGLKPGSIYNSFGNKEALFREALESYAEKSISRIRNTLDTATSVRVGICKFFETIIHESTRKNYCSCFLIKTQLEMAGEDNALHHLASTKLGEIEKVFQAYLEREFSREMSRQRATSIMFHIFGIRIYGYQKGSADRMRQGVREGLAWLPWEEK</sequence>
<evidence type="ECO:0000256" key="4">
    <source>
        <dbReference type="PROSITE-ProRule" id="PRU00335"/>
    </source>
</evidence>
<name>C0QFT9_DESAH</name>
<dbReference type="SUPFAM" id="SSF46689">
    <property type="entry name" value="Homeodomain-like"/>
    <property type="match status" value="1"/>
</dbReference>
<evidence type="ECO:0000313" key="6">
    <source>
        <dbReference type="EMBL" id="ACN15507.1"/>
    </source>
</evidence>
<evidence type="ECO:0000256" key="3">
    <source>
        <dbReference type="ARBA" id="ARBA00023163"/>
    </source>
</evidence>
<organism evidence="6 7">
    <name type="scientific">Desulforapulum autotrophicum (strain ATCC 43914 / DSM 3382 / VKM B-1955 / HRM2)</name>
    <name type="common">Desulfobacterium autotrophicum</name>
    <dbReference type="NCBI Taxonomy" id="177437"/>
    <lineage>
        <taxon>Bacteria</taxon>
        <taxon>Pseudomonadati</taxon>
        <taxon>Thermodesulfobacteriota</taxon>
        <taxon>Desulfobacteria</taxon>
        <taxon>Desulfobacterales</taxon>
        <taxon>Desulfobacteraceae</taxon>
        <taxon>Desulforapulum</taxon>
    </lineage>
</organism>
<gene>
    <name evidence="6" type="ordered locus">HRM2_24130</name>
</gene>
<dbReference type="AlphaFoldDB" id="C0QFT9"/>
<accession>C0QFT9</accession>
<dbReference type="RefSeq" id="WP_015904272.1">
    <property type="nucleotide sequence ID" value="NC_012108.1"/>
</dbReference>
<keyword evidence="7" id="KW-1185">Reference proteome</keyword>
<protein>
    <submittedName>
        <fullName evidence="6">HTH-type transcriptional regulator (TetR-family protein)</fullName>
    </submittedName>
</protein>
<dbReference type="STRING" id="177437.HRM2_24130"/>
<dbReference type="Pfam" id="PF00440">
    <property type="entry name" value="TetR_N"/>
    <property type="match status" value="1"/>
</dbReference>
<dbReference type="GO" id="GO:0003677">
    <property type="term" value="F:DNA binding"/>
    <property type="evidence" value="ECO:0007669"/>
    <property type="project" value="UniProtKB-UniRule"/>
</dbReference>
<dbReference type="PANTHER" id="PTHR47506:SF10">
    <property type="entry name" value="TRANSCRIPTIONAL REGULATORY PROTEIN"/>
    <property type="match status" value="1"/>
</dbReference>
<proteinExistence type="predicted"/>
<dbReference type="InterPro" id="IPR036271">
    <property type="entry name" value="Tet_transcr_reg_TetR-rel_C_sf"/>
</dbReference>
<dbReference type="EMBL" id="CP001087">
    <property type="protein sequence ID" value="ACN15507.1"/>
    <property type="molecule type" value="Genomic_DNA"/>
</dbReference>
<evidence type="ECO:0000256" key="2">
    <source>
        <dbReference type="ARBA" id="ARBA00023125"/>
    </source>
</evidence>
<dbReference type="InterPro" id="IPR009057">
    <property type="entry name" value="Homeodomain-like_sf"/>
</dbReference>
<evidence type="ECO:0000313" key="7">
    <source>
        <dbReference type="Proteomes" id="UP000000442"/>
    </source>
</evidence>
<dbReference type="Proteomes" id="UP000000442">
    <property type="component" value="Chromosome"/>
</dbReference>
<keyword evidence="3" id="KW-0804">Transcription</keyword>
<feature type="domain" description="HTH tetR-type" evidence="5">
    <location>
        <begin position="5"/>
        <end position="65"/>
    </location>
</feature>
<keyword evidence="1" id="KW-0805">Transcription regulation</keyword>
<dbReference type="PROSITE" id="PS50977">
    <property type="entry name" value="HTH_TETR_2"/>
    <property type="match status" value="1"/>
</dbReference>
<dbReference type="eggNOG" id="COG1309">
    <property type="taxonomic scope" value="Bacteria"/>
</dbReference>
<dbReference type="Gene3D" id="1.10.357.10">
    <property type="entry name" value="Tetracycline Repressor, domain 2"/>
    <property type="match status" value="1"/>
</dbReference>